<dbReference type="EMBL" id="FXAN01000126">
    <property type="protein sequence ID" value="SMG03081.1"/>
    <property type="molecule type" value="Genomic_DNA"/>
</dbReference>
<dbReference type="AlphaFoldDB" id="A0A238HBX3"/>
<dbReference type="InterPro" id="IPR009883">
    <property type="entry name" value="YgfX"/>
</dbReference>
<name>A0A238HBX3_9BURK</name>
<reference evidence="2 3" key="1">
    <citation type="submission" date="2017-04" db="EMBL/GenBank/DDBJ databases">
        <authorList>
            <person name="Afonso C.L."/>
            <person name="Miller P.J."/>
            <person name="Scott M.A."/>
            <person name="Spackman E."/>
            <person name="Goraichik I."/>
            <person name="Dimitrov K.M."/>
            <person name="Suarez D.L."/>
            <person name="Swayne D.E."/>
        </authorList>
    </citation>
    <scope>NUCLEOTIDE SEQUENCE [LARGE SCALE GENOMIC DNA]</scope>
    <source>
        <strain evidence="2">LMG 28154</strain>
    </source>
</reference>
<gene>
    <name evidence="2" type="ORF">BSIN_1175</name>
</gene>
<organism evidence="2 3">
    <name type="scientific">Burkholderia singularis</name>
    <dbReference type="NCBI Taxonomy" id="1503053"/>
    <lineage>
        <taxon>Bacteria</taxon>
        <taxon>Pseudomonadati</taxon>
        <taxon>Pseudomonadota</taxon>
        <taxon>Betaproteobacteria</taxon>
        <taxon>Burkholderiales</taxon>
        <taxon>Burkholderiaceae</taxon>
        <taxon>Burkholderia</taxon>
        <taxon>pseudomallei group</taxon>
    </lineage>
</organism>
<accession>A0A238HBX3</accession>
<sequence>MAIFVLTAATGVHASAAPLIGSWPAAMLSVVLAALIALRVRALCARRQPAALRIDAGAGLLTAFDRNGRLLAQGRVAGFTQWSDLLVVLTVQGRGRRAARLVIPADALAAPVFRALCVLGRRAMRG</sequence>
<dbReference type="Proteomes" id="UP000198460">
    <property type="component" value="Unassembled WGS sequence"/>
</dbReference>
<dbReference type="Pfam" id="PF07254">
    <property type="entry name" value="Cpta_toxin"/>
    <property type="match status" value="1"/>
</dbReference>
<proteinExistence type="predicted"/>
<feature type="transmembrane region" description="Helical" evidence="1">
    <location>
        <begin position="26"/>
        <end position="44"/>
    </location>
</feature>
<keyword evidence="1" id="KW-0472">Membrane</keyword>
<evidence type="ECO:0000256" key="1">
    <source>
        <dbReference type="SAM" id="Phobius"/>
    </source>
</evidence>
<evidence type="ECO:0000313" key="2">
    <source>
        <dbReference type="EMBL" id="SMG03081.1"/>
    </source>
</evidence>
<keyword evidence="1" id="KW-0812">Transmembrane</keyword>
<evidence type="ECO:0008006" key="4">
    <source>
        <dbReference type="Google" id="ProtNLM"/>
    </source>
</evidence>
<evidence type="ECO:0000313" key="3">
    <source>
        <dbReference type="Proteomes" id="UP000198460"/>
    </source>
</evidence>
<protein>
    <recommendedName>
        <fullName evidence="4">Lipoprotein</fullName>
    </recommendedName>
</protein>
<keyword evidence="1" id="KW-1133">Transmembrane helix</keyword>